<reference evidence="4 5" key="1">
    <citation type="submission" date="2024-09" db="EMBL/GenBank/DDBJ databases">
        <authorList>
            <person name="Sun Q."/>
            <person name="Mori K."/>
        </authorList>
    </citation>
    <scope>NUCLEOTIDE SEQUENCE [LARGE SCALE GENOMIC DNA]</scope>
    <source>
        <strain evidence="4 5">JCM 12520</strain>
    </source>
</reference>
<dbReference type="EMBL" id="JBHMAG010000021">
    <property type="protein sequence ID" value="MFB9756264.1"/>
    <property type="molecule type" value="Genomic_DNA"/>
</dbReference>
<gene>
    <name evidence="4" type="ORF">ACFFNY_32200</name>
</gene>
<feature type="domain" description="Inosine/uridine-preferring nucleoside hydrolase" evidence="3">
    <location>
        <begin position="5"/>
        <end position="291"/>
    </location>
</feature>
<protein>
    <submittedName>
        <fullName evidence="4">Nucleoside hydrolase</fullName>
    </submittedName>
</protein>
<dbReference type="InterPro" id="IPR001910">
    <property type="entry name" value="Inosine/uridine_hydrolase_dom"/>
</dbReference>
<sequence>MRDKIIIDTDIGDDIDDALAIQMALHSPELDVVGITTVFKSCPKRARLAAHLLYMNGRSDIPVALGAAAPLTGNWDSYKEPCQYSEAAMGHYDCGAMPEAASFLVEQTALHPQQIRVAAIGALTNIASAIRLSDDFARNVKEIVLMGGVYSYHYNEWNIKCDPEAAAIVFQSGIPIVMVGLDVTLSCYVTADEALDQLDRASYKAAPFIGDCIRMWRAVSPNRPIYLHDPLVIAAMIDPTTVKTEQMLIRVETKGQYTQGMTFAAQRPFGERQEGPMNAAVCTDVDKERVVRLFAERTLQDGAPAPAMS</sequence>
<name>A0ABV5W6Q2_9BACL</name>
<dbReference type="SUPFAM" id="SSF53590">
    <property type="entry name" value="Nucleoside hydrolase"/>
    <property type="match status" value="1"/>
</dbReference>
<evidence type="ECO:0000313" key="4">
    <source>
        <dbReference type="EMBL" id="MFB9756264.1"/>
    </source>
</evidence>
<dbReference type="InterPro" id="IPR023186">
    <property type="entry name" value="IUNH"/>
</dbReference>
<accession>A0ABV5W6Q2</accession>
<keyword evidence="1 4" id="KW-0378">Hydrolase</keyword>
<dbReference type="InterPro" id="IPR036452">
    <property type="entry name" value="Ribo_hydro-like"/>
</dbReference>
<dbReference type="Proteomes" id="UP001589619">
    <property type="component" value="Unassembled WGS sequence"/>
</dbReference>
<organism evidence="4 5">
    <name type="scientific">Paenibacillus hodogayensis</name>
    <dbReference type="NCBI Taxonomy" id="279208"/>
    <lineage>
        <taxon>Bacteria</taxon>
        <taxon>Bacillati</taxon>
        <taxon>Bacillota</taxon>
        <taxon>Bacilli</taxon>
        <taxon>Bacillales</taxon>
        <taxon>Paenibacillaceae</taxon>
        <taxon>Paenibacillus</taxon>
    </lineage>
</organism>
<dbReference type="PANTHER" id="PTHR12304:SF4">
    <property type="entry name" value="URIDINE NUCLEOSIDASE"/>
    <property type="match status" value="1"/>
</dbReference>
<comment type="caution">
    <text evidence="4">The sequence shown here is derived from an EMBL/GenBank/DDBJ whole genome shotgun (WGS) entry which is preliminary data.</text>
</comment>
<dbReference type="RefSeq" id="WP_344910360.1">
    <property type="nucleotide sequence ID" value="NZ_BAAAYO010000009.1"/>
</dbReference>
<evidence type="ECO:0000259" key="3">
    <source>
        <dbReference type="Pfam" id="PF01156"/>
    </source>
</evidence>
<dbReference type="GO" id="GO:0016787">
    <property type="term" value="F:hydrolase activity"/>
    <property type="evidence" value="ECO:0007669"/>
    <property type="project" value="UniProtKB-KW"/>
</dbReference>
<evidence type="ECO:0000313" key="5">
    <source>
        <dbReference type="Proteomes" id="UP001589619"/>
    </source>
</evidence>
<keyword evidence="5" id="KW-1185">Reference proteome</keyword>
<dbReference type="Pfam" id="PF01156">
    <property type="entry name" value="IU_nuc_hydro"/>
    <property type="match status" value="1"/>
</dbReference>
<evidence type="ECO:0000256" key="2">
    <source>
        <dbReference type="ARBA" id="ARBA00023295"/>
    </source>
</evidence>
<proteinExistence type="predicted"/>
<dbReference type="PANTHER" id="PTHR12304">
    <property type="entry name" value="INOSINE-URIDINE PREFERRING NUCLEOSIDE HYDROLASE"/>
    <property type="match status" value="1"/>
</dbReference>
<keyword evidence="2" id="KW-0326">Glycosidase</keyword>
<evidence type="ECO:0000256" key="1">
    <source>
        <dbReference type="ARBA" id="ARBA00022801"/>
    </source>
</evidence>
<dbReference type="Gene3D" id="3.90.245.10">
    <property type="entry name" value="Ribonucleoside hydrolase-like"/>
    <property type="match status" value="1"/>
</dbReference>